<dbReference type="CDD" id="cd00202">
    <property type="entry name" value="ZnF_GATA"/>
    <property type="match status" value="1"/>
</dbReference>
<dbReference type="SMART" id="SM00401">
    <property type="entry name" value="ZnF_GATA"/>
    <property type="match status" value="1"/>
</dbReference>
<dbReference type="SUPFAM" id="SSF57716">
    <property type="entry name" value="Glucocorticoid receptor-like (DNA-binding domain)"/>
    <property type="match status" value="1"/>
</dbReference>
<dbReference type="Pfam" id="PF00320">
    <property type="entry name" value="GATA"/>
    <property type="match status" value="1"/>
</dbReference>
<dbReference type="STRING" id="284811.Q759M7"/>
<evidence type="ECO:0000313" key="8">
    <source>
        <dbReference type="Proteomes" id="UP000000591"/>
    </source>
</evidence>
<keyword evidence="3" id="KW-0862">Zinc</keyword>
<dbReference type="PANTHER" id="PTHR45658">
    <property type="entry name" value="GATA TRANSCRIPTION FACTOR"/>
    <property type="match status" value="1"/>
</dbReference>
<dbReference type="InParanoid" id="Q759M7"/>
<dbReference type="Proteomes" id="UP000000591">
    <property type="component" value="Chromosome IV"/>
</dbReference>
<evidence type="ECO:0000256" key="2">
    <source>
        <dbReference type="ARBA" id="ARBA00022771"/>
    </source>
</evidence>
<sequence length="625" mass="68518">MSIATTPSIPIPNPTSQLTGPTQDTSKKTLHRSQVPRSPRTSSVTPPLMVEQPSRGTMHDAGISGAERRVSLPSLNNLLNYSHTHSNVRGSLDDLRNVENESHDILNTGANGNIKPEGASVPGSKSIPRALPNPVHANQVVLVDPTYYDQRRESLEFLADTALNSSKSSSISGISPEAPKVAANDDTTAPISTNENPQYLELIAQILVLKNSMFRNMIRWPIGETGSSALIDSIPKSELQQLLAESRKLTTVTRDLLHLKTKREPQGSEQQDENGQKREVRSPEEKKNLQTVLPGLSQVTKLEAKGSALPPIQRLPMPPPSSTARVAPQWDGDFRQFRFPSVAQMDDASKTPSQAGPGPSYGTMQAGFSAQDGHKRNSSGHLRGGTYSVSLKPYPPQPSLVEQKIPAQLQHTEGRGQFPPLAQPTFHGNRAYGEIPGRRQTVEGLRPSHALPPPPVFHRMSIAQPNPQFREQMQGVLHVSGTHRHVLSEPTLPTIVMAPDASVSAATPKTPNRRKRQRRTASTSGGGIGGASAGVCLHCQERDTPEWRRGPYGNRTLCNACGLFYNKLIKKFGTKEANMVMHYRRRVFPDDRRVPDVVEVPETFIKLLDQRHDLDDKYAVLQPSG</sequence>
<dbReference type="eggNOG" id="KOG1601">
    <property type="taxonomic scope" value="Eukaryota"/>
</dbReference>
<dbReference type="GO" id="GO:0005634">
    <property type="term" value="C:nucleus"/>
    <property type="evidence" value="ECO:0000318"/>
    <property type="project" value="GO_Central"/>
</dbReference>
<accession>Q759M7</accession>
<evidence type="ECO:0000259" key="6">
    <source>
        <dbReference type="PROSITE" id="PS50114"/>
    </source>
</evidence>
<reference evidence="7 8" key="1">
    <citation type="journal article" date="2004" name="Science">
        <title>The Ashbya gossypii genome as a tool for mapping the ancient Saccharomyces cerevisiae genome.</title>
        <authorList>
            <person name="Dietrich F.S."/>
            <person name="Voegeli S."/>
            <person name="Brachat S."/>
            <person name="Lerch A."/>
            <person name="Gates K."/>
            <person name="Steiner S."/>
            <person name="Mohr C."/>
            <person name="Pohlmann R."/>
            <person name="Luedi P."/>
            <person name="Choi S."/>
            <person name="Wing R.A."/>
            <person name="Flavier A."/>
            <person name="Gaffney T.D."/>
            <person name="Philippsen P."/>
        </authorList>
    </citation>
    <scope>NUCLEOTIDE SEQUENCE [LARGE SCALE GENOMIC DNA]</scope>
    <source>
        <strain evidence="8">ATCC 10895 / CBS 109.51 / FGSC 9923 / NRRL Y-1056</strain>
    </source>
</reference>
<dbReference type="GO" id="GO:0000976">
    <property type="term" value="F:transcription cis-regulatory region binding"/>
    <property type="evidence" value="ECO:0000318"/>
    <property type="project" value="GO_Central"/>
</dbReference>
<dbReference type="Gene3D" id="3.30.50.10">
    <property type="entry name" value="Erythroid Transcription Factor GATA-1, subunit A"/>
    <property type="match status" value="1"/>
</dbReference>
<gene>
    <name evidence="7" type="ORF">AGOS_ADR249W</name>
</gene>
<dbReference type="PROSITE" id="PS00344">
    <property type="entry name" value="GATA_ZN_FINGER_1"/>
    <property type="match status" value="1"/>
</dbReference>
<reference evidence="8" key="2">
    <citation type="journal article" date="2013" name="G3 (Bethesda)">
        <title>Genomes of Ashbya fungi isolated from insects reveal four mating-type loci, numerous translocations, lack of transposons, and distinct gene duplications.</title>
        <authorList>
            <person name="Dietrich F.S."/>
            <person name="Voegeli S."/>
            <person name="Kuo S."/>
            <person name="Philippsen P."/>
        </authorList>
    </citation>
    <scope>GENOME REANNOTATION</scope>
    <source>
        <strain evidence="8">ATCC 10895 / CBS 109.51 / FGSC 9923 / NRRL Y-1056</strain>
    </source>
</reference>
<dbReference type="AlphaFoldDB" id="Q759M7"/>
<feature type="compositionally biased region" description="Basic and acidic residues" evidence="5">
    <location>
        <begin position="274"/>
        <end position="288"/>
    </location>
</feature>
<proteinExistence type="predicted"/>
<dbReference type="RefSeq" id="NP_984345.1">
    <property type="nucleotide sequence ID" value="NM_209698.1"/>
</dbReference>
<dbReference type="PROSITE" id="PS50114">
    <property type="entry name" value="GATA_ZN_FINGER_2"/>
    <property type="match status" value="1"/>
</dbReference>
<keyword evidence="8" id="KW-1185">Reference proteome</keyword>
<dbReference type="EMBL" id="AE016817">
    <property type="protein sequence ID" value="AAS52169.1"/>
    <property type="molecule type" value="Genomic_DNA"/>
</dbReference>
<dbReference type="InterPro" id="IPR013088">
    <property type="entry name" value="Znf_NHR/GATA"/>
</dbReference>
<protein>
    <submittedName>
        <fullName evidence="7">ADR249Wp</fullName>
    </submittedName>
</protein>
<dbReference type="PANTHER" id="PTHR45658:SF18">
    <property type="entry name" value="PROTEIN GAT2"/>
    <property type="match status" value="1"/>
</dbReference>
<evidence type="ECO:0000256" key="3">
    <source>
        <dbReference type="ARBA" id="ARBA00022833"/>
    </source>
</evidence>
<evidence type="ECO:0000256" key="5">
    <source>
        <dbReference type="SAM" id="MobiDB-lite"/>
    </source>
</evidence>
<feature type="region of interest" description="Disordered" evidence="5">
    <location>
        <begin position="345"/>
        <end position="386"/>
    </location>
</feature>
<dbReference type="KEGG" id="ago:AGOS_ADR249W"/>
<dbReference type="GO" id="GO:0006357">
    <property type="term" value="P:regulation of transcription by RNA polymerase II"/>
    <property type="evidence" value="ECO:0000318"/>
    <property type="project" value="GO_Central"/>
</dbReference>
<feature type="compositionally biased region" description="Low complexity" evidence="5">
    <location>
        <begin position="35"/>
        <end position="47"/>
    </location>
</feature>
<keyword evidence="2 4" id="KW-0863">Zinc-finger</keyword>
<feature type="region of interest" description="Disordered" evidence="5">
    <location>
        <begin position="1"/>
        <end position="61"/>
    </location>
</feature>
<dbReference type="InterPro" id="IPR000679">
    <property type="entry name" value="Znf_GATA"/>
</dbReference>
<feature type="region of interest" description="Disordered" evidence="5">
    <location>
        <begin position="258"/>
        <end position="293"/>
    </location>
</feature>
<evidence type="ECO:0000313" key="7">
    <source>
        <dbReference type="EMBL" id="AAS52169.1"/>
    </source>
</evidence>
<evidence type="ECO:0000256" key="1">
    <source>
        <dbReference type="ARBA" id="ARBA00022723"/>
    </source>
</evidence>
<feature type="region of interest" description="Disordered" evidence="5">
    <location>
        <begin position="499"/>
        <end position="527"/>
    </location>
</feature>
<dbReference type="HOGENOM" id="CLU_384495_0_0_1"/>
<dbReference type="GO" id="GO:0008270">
    <property type="term" value="F:zinc ion binding"/>
    <property type="evidence" value="ECO:0007669"/>
    <property type="project" value="UniProtKB-KW"/>
</dbReference>
<dbReference type="InterPro" id="IPR051140">
    <property type="entry name" value="GATA_TF"/>
</dbReference>
<name>Q759M7_EREGS</name>
<feature type="domain" description="GATA-type" evidence="6">
    <location>
        <begin position="536"/>
        <end position="565"/>
    </location>
</feature>
<evidence type="ECO:0000256" key="4">
    <source>
        <dbReference type="PROSITE-ProRule" id="PRU00094"/>
    </source>
</evidence>
<organism evidence="7 8">
    <name type="scientific">Eremothecium gossypii (strain ATCC 10895 / CBS 109.51 / FGSC 9923 / NRRL Y-1056)</name>
    <name type="common">Yeast</name>
    <name type="synonym">Ashbya gossypii</name>
    <dbReference type="NCBI Taxonomy" id="284811"/>
    <lineage>
        <taxon>Eukaryota</taxon>
        <taxon>Fungi</taxon>
        <taxon>Dikarya</taxon>
        <taxon>Ascomycota</taxon>
        <taxon>Saccharomycotina</taxon>
        <taxon>Saccharomycetes</taxon>
        <taxon>Saccharomycetales</taxon>
        <taxon>Saccharomycetaceae</taxon>
        <taxon>Eremothecium</taxon>
    </lineage>
</organism>
<dbReference type="GeneID" id="4620507"/>
<dbReference type="OMA" id="PPLMVEQ"/>
<keyword evidence="1" id="KW-0479">Metal-binding</keyword>
<dbReference type="OrthoDB" id="2162994at2759"/>